<dbReference type="InterPro" id="IPR019591">
    <property type="entry name" value="Mrp/NBP35_ATP-bd"/>
</dbReference>
<reference evidence="10 11" key="1">
    <citation type="submission" date="2019-05" db="EMBL/GenBank/DDBJ databases">
        <title>Genome of Alcanivorax gelatiniphagus, an oil degrading marine bacteria.</title>
        <authorList>
            <person name="Kwon K.K."/>
        </authorList>
    </citation>
    <scope>NUCLEOTIDE SEQUENCE [LARGE SCALE GENOMIC DNA]</scope>
    <source>
        <strain evidence="10 11">MEBiC 08158</strain>
    </source>
</reference>
<evidence type="ECO:0000256" key="8">
    <source>
        <dbReference type="HAMAP-Rule" id="MF_02040"/>
    </source>
</evidence>
<dbReference type="SUPFAM" id="SSF117916">
    <property type="entry name" value="Fe-S cluster assembly (FSCA) domain-like"/>
    <property type="match status" value="1"/>
</dbReference>
<dbReference type="InterPro" id="IPR027417">
    <property type="entry name" value="P-loop_NTPase"/>
</dbReference>
<keyword evidence="6 8" id="KW-0408">Iron</keyword>
<evidence type="ECO:0000256" key="1">
    <source>
        <dbReference type="ARBA" id="ARBA00007352"/>
    </source>
</evidence>
<dbReference type="InterPro" id="IPR044304">
    <property type="entry name" value="NUBPL-like"/>
</dbReference>
<dbReference type="SUPFAM" id="SSF52540">
    <property type="entry name" value="P-loop containing nucleoside triphosphate hydrolases"/>
    <property type="match status" value="1"/>
</dbReference>
<dbReference type="Gene3D" id="3.40.50.300">
    <property type="entry name" value="P-loop containing nucleotide triphosphate hydrolases"/>
    <property type="match status" value="1"/>
</dbReference>
<keyword evidence="8" id="KW-0378">Hydrolase</keyword>
<protein>
    <recommendedName>
        <fullName evidence="8">Iron-sulfur cluster carrier protein</fullName>
    </recommendedName>
</protein>
<evidence type="ECO:0000256" key="5">
    <source>
        <dbReference type="ARBA" id="ARBA00022840"/>
    </source>
</evidence>
<dbReference type="HAMAP" id="MF_02040">
    <property type="entry name" value="Mrp_NBP35"/>
    <property type="match status" value="1"/>
</dbReference>
<feature type="domain" description="MIP18 family-like" evidence="9">
    <location>
        <begin position="10"/>
        <end position="73"/>
    </location>
</feature>
<dbReference type="NCBIfam" id="NF008669">
    <property type="entry name" value="PRK11670.1"/>
    <property type="match status" value="1"/>
</dbReference>
<keyword evidence="7 8" id="KW-0411">Iron-sulfur</keyword>
<sequence>MQEVHNMRIEQAVRQSLANLIPEDLGVDLITAGAVGDIQVGDGSVRVTVRLGYPCESTLPALRERIEAALTPLLEGRALHLDLAVRIRPHRAQHDMPSMLQVANVIAVASGKGGVGKSTTAVNLALGLRAEGARVGLLDADIFGPSQPVMLGLPKGTRPEVRDGNSFVPVPAHGLQTMSMGYLITEQTPVVWRGPKASGALTQMMQQTLWQELDYLIVDLPPGTGDIQLTLAQKIPVAGAVIVTTPQDIALLDAIKGVEMFRKVDVGVIGVVENMAVHICSNCGHEEHIFGQGGAQRMSQEYDAPVLGSLPLSLRIREQADGGTPTVVAEPDSAEARLYRDTARRMAARLSLSREGRRPFPKVVTQH</sequence>
<evidence type="ECO:0000256" key="6">
    <source>
        <dbReference type="ARBA" id="ARBA00023004"/>
    </source>
</evidence>
<proteinExistence type="inferred from homology"/>
<name>A0ABY2XNI1_9GAMM</name>
<dbReference type="Pfam" id="PF01883">
    <property type="entry name" value="FeS_assembly_P"/>
    <property type="match status" value="1"/>
</dbReference>
<feature type="binding site" evidence="8">
    <location>
        <begin position="111"/>
        <end position="118"/>
    </location>
    <ligand>
        <name>ATP</name>
        <dbReference type="ChEBI" id="CHEBI:30616"/>
    </ligand>
</feature>
<evidence type="ECO:0000256" key="2">
    <source>
        <dbReference type="ARBA" id="ARBA00008205"/>
    </source>
</evidence>
<dbReference type="PROSITE" id="PS01215">
    <property type="entry name" value="MRP"/>
    <property type="match status" value="1"/>
</dbReference>
<comment type="similarity">
    <text evidence="8">Belongs to the Mrp/NBP35 ATP-binding proteins family.</text>
</comment>
<comment type="similarity">
    <text evidence="2">In the C-terminal section; belongs to the Mrp/NBP35 ATP-binding proteins family.</text>
</comment>
<dbReference type="PANTHER" id="PTHR42961">
    <property type="entry name" value="IRON-SULFUR PROTEIN NUBPL"/>
    <property type="match status" value="1"/>
</dbReference>
<dbReference type="InterPro" id="IPR034904">
    <property type="entry name" value="FSCA_dom_sf"/>
</dbReference>
<evidence type="ECO:0000256" key="4">
    <source>
        <dbReference type="ARBA" id="ARBA00022741"/>
    </source>
</evidence>
<accession>A0ABY2XNI1</accession>
<evidence type="ECO:0000256" key="7">
    <source>
        <dbReference type="ARBA" id="ARBA00023014"/>
    </source>
</evidence>
<evidence type="ECO:0000313" key="10">
    <source>
        <dbReference type="EMBL" id="TMW13061.1"/>
    </source>
</evidence>
<dbReference type="InterPro" id="IPR033756">
    <property type="entry name" value="YlxH/NBP35"/>
</dbReference>
<dbReference type="PANTHER" id="PTHR42961:SF2">
    <property type="entry name" value="IRON-SULFUR PROTEIN NUBPL"/>
    <property type="match status" value="1"/>
</dbReference>
<comment type="function">
    <text evidence="8">Binds and transfers iron-sulfur (Fe-S) clusters to target apoproteins. Can hydrolyze ATP.</text>
</comment>
<dbReference type="CDD" id="cd02037">
    <property type="entry name" value="Mrp_NBP35"/>
    <property type="match status" value="1"/>
</dbReference>
<keyword evidence="5 8" id="KW-0067">ATP-binding</keyword>
<evidence type="ECO:0000259" key="9">
    <source>
        <dbReference type="Pfam" id="PF01883"/>
    </source>
</evidence>
<dbReference type="InterPro" id="IPR000808">
    <property type="entry name" value="Mrp-like_CS"/>
</dbReference>
<dbReference type="Pfam" id="PF10609">
    <property type="entry name" value="ParA"/>
    <property type="match status" value="1"/>
</dbReference>
<dbReference type="EMBL" id="VCQT01000027">
    <property type="protein sequence ID" value="TMW13061.1"/>
    <property type="molecule type" value="Genomic_DNA"/>
</dbReference>
<keyword evidence="11" id="KW-1185">Reference proteome</keyword>
<dbReference type="Gene3D" id="3.30.300.130">
    <property type="entry name" value="Fe-S cluster assembly (FSCA)"/>
    <property type="match status" value="1"/>
</dbReference>
<comment type="caution">
    <text evidence="10">The sequence shown here is derived from an EMBL/GenBank/DDBJ whole genome shotgun (WGS) entry which is preliminary data.</text>
</comment>
<dbReference type="Proteomes" id="UP000739180">
    <property type="component" value="Unassembled WGS sequence"/>
</dbReference>
<organism evidence="10 11">
    <name type="scientific">Alloalcanivorax gelatiniphagus</name>
    <dbReference type="NCBI Taxonomy" id="1194167"/>
    <lineage>
        <taxon>Bacteria</taxon>
        <taxon>Pseudomonadati</taxon>
        <taxon>Pseudomonadota</taxon>
        <taxon>Gammaproteobacteria</taxon>
        <taxon>Oceanospirillales</taxon>
        <taxon>Alcanivoracaceae</taxon>
        <taxon>Alloalcanivorax</taxon>
    </lineage>
</organism>
<gene>
    <name evidence="10" type="primary">apbC</name>
    <name evidence="10" type="ORF">FGS76_08320</name>
</gene>
<comment type="similarity">
    <text evidence="1">In the N-terminal section; belongs to the MIP18 family.</text>
</comment>
<keyword evidence="4 8" id="KW-0547">Nucleotide-binding</keyword>
<comment type="subunit">
    <text evidence="8">Homodimer.</text>
</comment>
<dbReference type="InterPro" id="IPR002744">
    <property type="entry name" value="MIP18-like"/>
</dbReference>
<evidence type="ECO:0000313" key="11">
    <source>
        <dbReference type="Proteomes" id="UP000739180"/>
    </source>
</evidence>
<keyword evidence="3 8" id="KW-0479">Metal-binding</keyword>
<evidence type="ECO:0000256" key="3">
    <source>
        <dbReference type="ARBA" id="ARBA00022723"/>
    </source>
</evidence>